<dbReference type="SUPFAM" id="SSF51161">
    <property type="entry name" value="Trimeric LpxA-like enzymes"/>
    <property type="match status" value="1"/>
</dbReference>
<dbReference type="Pfam" id="PF00132">
    <property type="entry name" value="Hexapep"/>
    <property type="match status" value="1"/>
</dbReference>
<dbReference type="CDD" id="cd04645">
    <property type="entry name" value="LbH_gamma_CA_like"/>
    <property type="match status" value="1"/>
</dbReference>
<dbReference type="PANTHER" id="PTHR13061">
    <property type="entry name" value="DYNACTIN SUBUNIT P25"/>
    <property type="match status" value="1"/>
</dbReference>
<name>A0ABX7CD32_9HYPH</name>
<dbReference type="InterPro" id="IPR047324">
    <property type="entry name" value="LbH_gamma_CA-like"/>
</dbReference>
<keyword evidence="2" id="KW-1185">Reference proteome</keyword>
<dbReference type="EMBL" id="CP068046">
    <property type="protein sequence ID" value="QQR41204.1"/>
    <property type="molecule type" value="Genomic_DNA"/>
</dbReference>
<dbReference type="Gene3D" id="2.160.10.10">
    <property type="entry name" value="Hexapeptide repeat proteins"/>
    <property type="match status" value="1"/>
</dbReference>
<protein>
    <submittedName>
        <fullName evidence="1">Gamma carbonic anhydrase family protein</fullName>
    </submittedName>
</protein>
<dbReference type="InterPro" id="IPR011004">
    <property type="entry name" value="Trimer_LpxA-like_sf"/>
</dbReference>
<accession>A0ABX7CD32</accession>
<dbReference type="InterPro" id="IPR001451">
    <property type="entry name" value="Hexapep"/>
</dbReference>
<proteinExistence type="predicted"/>
<dbReference type="RefSeq" id="WP_201637275.1">
    <property type="nucleotide sequence ID" value="NZ_CP068046.1"/>
</dbReference>
<evidence type="ECO:0000313" key="1">
    <source>
        <dbReference type="EMBL" id="QQR41204.1"/>
    </source>
</evidence>
<organism evidence="1 2">
    <name type="scientific">Devosia rhizoryzae</name>
    <dbReference type="NCBI Taxonomy" id="2774137"/>
    <lineage>
        <taxon>Bacteria</taxon>
        <taxon>Pseudomonadati</taxon>
        <taxon>Pseudomonadota</taxon>
        <taxon>Alphaproteobacteria</taxon>
        <taxon>Hyphomicrobiales</taxon>
        <taxon>Devosiaceae</taxon>
        <taxon>Devosia</taxon>
    </lineage>
</organism>
<evidence type="ECO:0000313" key="2">
    <source>
        <dbReference type="Proteomes" id="UP000595857"/>
    </source>
</evidence>
<gene>
    <name evidence="1" type="ORF">JI748_11700</name>
</gene>
<dbReference type="Proteomes" id="UP000595857">
    <property type="component" value="Chromosome"/>
</dbReference>
<reference evidence="1 2" key="1">
    <citation type="submission" date="2021-01" db="EMBL/GenBank/DDBJ databases">
        <title>Genome seq and assembly of Devosia sp. LEGU1.</title>
        <authorList>
            <person name="Chhetri G."/>
        </authorList>
    </citation>
    <scope>NUCLEOTIDE SEQUENCE [LARGE SCALE GENOMIC DNA]</scope>
    <source>
        <strain evidence="1 2">LEGU1</strain>
    </source>
</reference>
<dbReference type="InterPro" id="IPR050484">
    <property type="entry name" value="Transf_Hexapept/Carb_Anhydrase"/>
</dbReference>
<dbReference type="PANTHER" id="PTHR13061:SF29">
    <property type="entry name" value="GAMMA CARBONIC ANHYDRASE-LIKE 1, MITOCHONDRIAL-RELATED"/>
    <property type="match status" value="1"/>
</dbReference>
<sequence>MLYSLENAAPAIDPAIAWIAPTATLIGDVIVRAQCSVWFGVVARGDNEQITIAARSNVQENVVLHTDIGFPLDIGQGCTIGHGAILHGCTIGENTLVGMGAIILNGARVGRNCLIGAGALVTEGKKIPDGSLVVGSPARVIRMLDNDAIAGLSRSAETYIRKAQRYSKHFAEVLLV</sequence>